<dbReference type="Gene3D" id="3.40.50.1820">
    <property type="entry name" value="alpha/beta hydrolase"/>
    <property type="match status" value="1"/>
</dbReference>
<dbReference type="Pfam" id="PF00756">
    <property type="entry name" value="Esterase"/>
    <property type="match status" value="1"/>
</dbReference>
<evidence type="ECO:0000313" key="1">
    <source>
        <dbReference type="EMBL" id="QCK16128.1"/>
    </source>
</evidence>
<organism evidence="1 2">
    <name type="scientific">Mangrovivirga cuniculi</name>
    <dbReference type="NCBI Taxonomy" id="2715131"/>
    <lineage>
        <taxon>Bacteria</taxon>
        <taxon>Pseudomonadati</taxon>
        <taxon>Bacteroidota</taxon>
        <taxon>Cytophagia</taxon>
        <taxon>Cytophagales</taxon>
        <taxon>Mangrovivirgaceae</taxon>
        <taxon>Mangrovivirga</taxon>
    </lineage>
</organism>
<dbReference type="PANTHER" id="PTHR48098">
    <property type="entry name" value="ENTEROCHELIN ESTERASE-RELATED"/>
    <property type="match status" value="1"/>
</dbReference>
<dbReference type="InterPro" id="IPR011990">
    <property type="entry name" value="TPR-like_helical_dom_sf"/>
</dbReference>
<dbReference type="InterPro" id="IPR029058">
    <property type="entry name" value="AB_hydrolase_fold"/>
</dbReference>
<dbReference type="SUPFAM" id="SSF53474">
    <property type="entry name" value="alpha/beta-Hydrolases"/>
    <property type="match status" value="1"/>
</dbReference>
<gene>
    <name evidence="1" type="ORF">DCC35_15965</name>
</gene>
<dbReference type="InterPro" id="IPR050583">
    <property type="entry name" value="Mycobacterial_A85_antigen"/>
</dbReference>
<keyword evidence="2" id="KW-1185">Reference proteome</keyword>
<protein>
    <recommendedName>
        <fullName evidence="3">Esterase</fullName>
    </recommendedName>
</protein>
<evidence type="ECO:0008006" key="3">
    <source>
        <dbReference type="Google" id="ProtNLM"/>
    </source>
</evidence>
<name>A0A4D7K9W1_9BACT</name>
<proteinExistence type="predicted"/>
<dbReference type="EMBL" id="CP028923">
    <property type="protein sequence ID" value="QCK16128.1"/>
    <property type="molecule type" value="Genomic_DNA"/>
</dbReference>
<dbReference type="SUPFAM" id="SSF48452">
    <property type="entry name" value="TPR-like"/>
    <property type="match status" value="1"/>
</dbReference>
<evidence type="ECO:0000313" key="2">
    <source>
        <dbReference type="Proteomes" id="UP000298616"/>
    </source>
</evidence>
<reference evidence="1 2" key="1">
    <citation type="submission" date="2018-04" db="EMBL/GenBank/DDBJ databases">
        <title>Complete genome uncultured novel isolate.</title>
        <authorList>
            <person name="Merlino G."/>
        </authorList>
    </citation>
    <scope>NUCLEOTIDE SEQUENCE [LARGE SCALE GENOMIC DNA]</scope>
    <source>
        <strain evidence="2">R1DC9</strain>
    </source>
</reference>
<dbReference type="KEGG" id="fpf:DCC35_15965"/>
<sequence length="445" mass="51688">MKNIIIQGLLILITFSFSFGQEESRLNSKYLDSKVLEEKREVLIYLPENYSENKAYPVIYLTDGGTTNFEAARNYLDILSKPIYDAVPQCILVGIIQQNRNAELDVFGKERGKKFINFIFNELVPYVDNSYNTSGFNTMIGHSDGAEVNHHMMLTEGNPFRGFISISTNFNTDLKEEVGQFMKSYEGAQMYYFIANGTQDAFMRTDAGNAFAEIYKNSSNDHIDFKKETYQGDHQSIVALSLLDGLTFIFKDYKNIEQYATAIDYGENYLSDLKEIYGIDANYDIADTEVFFMDIIGNKKLDEYHYLIELIDEHKLFFGSGIDPVNRANHYYAMEMYPETIEYYNKAVKELDTIHPQLFYANIFRVVKAYKIENRLTEAVDFLEKSKHKLPEKYTLRMNYRIAKLCLDNQIELNKGKAALEYCKTNYEENKLFTMDNLLELENKL</sequence>
<dbReference type="Proteomes" id="UP000298616">
    <property type="component" value="Chromosome"/>
</dbReference>
<dbReference type="RefSeq" id="WP_137091724.1">
    <property type="nucleotide sequence ID" value="NZ_CP028923.1"/>
</dbReference>
<dbReference type="PANTHER" id="PTHR48098:SF6">
    <property type="entry name" value="FERRI-BACILLIBACTIN ESTERASE BESA"/>
    <property type="match status" value="1"/>
</dbReference>
<dbReference type="InterPro" id="IPR000801">
    <property type="entry name" value="Esterase-like"/>
</dbReference>
<dbReference type="AlphaFoldDB" id="A0A4D7K9W1"/>
<accession>A0A4D7K9W1</accession>
<dbReference type="OrthoDB" id="9784036at2"/>